<keyword evidence="9" id="KW-0444">Lipid biosynthesis</keyword>
<dbReference type="EMBL" id="CP043641">
    <property type="protein sequence ID" value="QNE34473.1"/>
    <property type="molecule type" value="Genomic_DNA"/>
</dbReference>
<name>A0A7G6Y7K8_9MICO</name>
<keyword evidence="10 18" id="KW-0808">Transferase</keyword>
<evidence type="ECO:0000256" key="5">
    <source>
        <dbReference type="ARBA" id="ARBA00010185"/>
    </source>
</evidence>
<dbReference type="GO" id="GO:0016024">
    <property type="term" value="P:CDP-diacylglycerol biosynthetic process"/>
    <property type="evidence" value="ECO:0007669"/>
    <property type="project" value="UniProtKB-UniPathway"/>
</dbReference>
<evidence type="ECO:0000256" key="8">
    <source>
        <dbReference type="ARBA" id="ARBA00022475"/>
    </source>
</evidence>
<dbReference type="PANTHER" id="PTHR46382">
    <property type="entry name" value="PHOSPHATIDATE CYTIDYLYLTRANSFERASE"/>
    <property type="match status" value="1"/>
</dbReference>
<keyword evidence="16" id="KW-0594">Phospholipid biosynthesis</keyword>
<keyword evidence="15 20" id="KW-0472">Membrane</keyword>
<keyword evidence="14" id="KW-0443">Lipid metabolism</keyword>
<comment type="catalytic activity">
    <reaction evidence="1 18">
        <text>a 1,2-diacyl-sn-glycero-3-phosphate + CTP + H(+) = a CDP-1,2-diacyl-sn-glycerol + diphosphate</text>
        <dbReference type="Rhea" id="RHEA:16229"/>
        <dbReference type="ChEBI" id="CHEBI:15378"/>
        <dbReference type="ChEBI" id="CHEBI:33019"/>
        <dbReference type="ChEBI" id="CHEBI:37563"/>
        <dbReference type="ChEBI" id="CHEBI:58332"/>
        <dbReference type="ChEBI" id="CHEBI:58608"/>
        <dbReference type="EC" id="2.7.7.41"/>
    </reaction>
</comment>
<evidence type="ECO:0000256" key="18">
    <source>
        <dbReference type="RuleBase" id="RU003938"/>
    </source>
</evidence>
<evidence type="ECO:0000256" key="15">
    <source>
        <dbReference type="ARBA" id="ARBA00023136"/>
    </source>
</evidence>
<keyword evidence="13 20" id="KW-1133">Transmembrane helix</keyword>
<feature type="region of interest" description="Disordered" evidence="19">
    <location>
        <begin position="1"/>
        <end position="22"/>
    </location>
</feature>
<sequence length="333" mass="35240">MSEGSSPGAPRTPASGRRGKAAARAELRRAQVQATRADFERQVLARKAQLDATNERIAARTGRNLILAILIGLGGGALLVLSLVFVKELFLVFGAAMIGFAAFELTQAFRAAGRRVPRTPSLIASLAIVPATFWFHAGGQLVALASGIVLVVVWRLIEEAALPAKRAGGVALARDLAWSVLVQMYVTLLGSFAILLLAENGGEWWVLGFLIVVVAVDTGAYASGLSWGRHPMAPSISPKKTWEGFAGAAVAAIVAGVLISVFMIHEPWWFGVIFGVVALLTATAGDLAESLIKRDLGIKDMSSWLPGHGGFLDRLDSILPSAAATYVLFLIFS</sequence>
<dbReference type="GO" id="GO:0005886">
    <property type="term" value="C:plasma membrane"/>
    <property type="evidence" value="ECO:0007669"/>
    <property type="project" value="UniProtKB-SubCell"/>
</dbReference>
<comment type="similarity">
    <text evidence="5 18">Belongs to the CDS family.</text>
</comment>
<comment type="pathway">
    <text evidence="3 18">Phospholipid metabolism; CDP-diacylglycerol biosynthesis; CDP-diacylglycerol from sn-glycerol 3-phosphate: step 3/3.</text>
</comment>
<evidence type="ECO:0000256" key="4">
    <source>
        <dbReference type="ARBA" id="ARBA00005189"/>
    </source>
</evidence>
<feature type="transmembrane region" description="Helical" evidence="20">
    <location>
        <begin position="244"/>
        <end position="262"/>
    </location>
</feature>
<accession>A0A7G6Y7K8</accession>
<protein>
    <recommendedName>
        <fullName evidence="7 18">Phosphatidate cytidylyltransferase</fullName>
        <ecNumber evidence="6 18">2.7.7.41</ecNumber>
    </recommendedName>
</protein>
<evidence type="ECO:0000256" key="12">
    <source>
        <dbReference type="ARBA" id="ARBA00022695"/>
    </source>
</evidence>
<keyword evidence="12 18" id="KW-0548">Nucleotidyltransferase</keyword>
<feature type="transmembrane region" description="Helical" evidence="20">
    <location>
        <begin position="178"/>
        <end position="198"/>
    </location>
</feature>
<reference evidence="22" key="1">
    <citation type="submission" date="2019-09" db="EMBL/GenBank/DDBJ databases">
        <title>Antimicrobial potential of Antarctic Bacteria.</title>
        <authorList>
            <person name="Benaud N."/>
            <person name="Edwards R.J."/>
            <person name="Ferrari B.C."/>
        </authorList>
    </citation>
    <scope>NUCLEOTIDE SEQUENCE [LARGE SCALE GENOMIC DNA]</scope>
    <source>
        <strain evidence="22">INR9</strain>
    </source>
</reference>
<evidence type="ECO:0000256" key="17">
    <source>
        <dbReference type="ARBA" id="ARBA00023264"/>
    </source>
</evidence>
<proteinExistence type="inferred from homology"/>
<feature type="transmembrane region" description="Helical" evidence="20">
    <location>
        <begin position="204"/>
        <end position="223"/>
    </location>
</feature>
<dbReference type="AlphaFoldDB" id="A0A7G6Y7K8"/>
<dbReference type="Proteomes" id="UP000515511">
    <property type="component" value="Chromosome"/>
</dbReference>
<gene>
    <name evidence="21" type="ORF">F1C12_04575</name>
</gene>
<dbReference type="GO" id="GO:0004605">
    <property type="term" value="F:phosphatidate cytidylyltransferase activity"/>
    <property type="evidence" value="ECO:0007669"/>
    <property type="project" value="UniProtKB-EC"/>
</dbReference>
<feature type="transmembrane region" description="Helical" evidence="20">
    <location>
        <begin position="65"/>
        <end position="84"/>
    </location>
</feature>
<evidence type="ECO:0000256" key="19">
    <source>
        <dbReference type="SAM" id="MobiDB-lite"/>
    </source>
</evidence>
<evidence type="ECO:0000256" key="16">
    <source>
        <dbReference type="ARBA" id="ARBA00023209"/>
    </source>
</evidence>
<keyword evidence="17" id="KW-1208">Phospholipid metabolism</keyword>
<dbReference type="UniPathway" id="UPA00557">
    <property type="reaction ID" value="UER00614"/>
</dbReference>
<organism evidence="21 22">
    <name type="scientific">Leifsonia shinshuensis</name>
    <dbReference type="NCBI Taxonomy" id="150026"/>
    <lineage>
        <taxon>Bacteria</taxon>
        <taxon>Bacillati</taxon>
        <taxon>Actinomycetota</taxon>
        <taxon>Actinomycetes</taxon>
        <taxon>Micrococcales</taxon>
        <taxon>Microbacteriaceae</taxon>
        <taxon>Leifsonia</taxon>
    </lineage>
</organism>
<dbReference type="InterPro" id="IPR000374">
    <property type="entry name" value="PC_trans"/>
</dbReference>
<evidence type="ECO:0000256" key="14">
    <source>
        <dbReference type="ARBA" id="ARBA00023098"/>
    </source>
</evidence>
<evidence type="ECO:0000256" key="20">
    <source>
        <dbReference type="SAM" id="Phobius"/>
    </source>
</evidence>
<evidence type="ECO:0000256" key="1">
    <source>
        <dbReference type="ARBA" id="ARBA00001698"/>
    </source>
</evidence>
<feature type="transmembrane region" description="Helical" evidence="20">
    <location>
        <begin position="268"/>
        <end position="288"/>
    </location>
</feature>
<evidence type="ECO:0000313" key="22">
    <source>
        <dbReference type="Proteomes" id="UP000515511"/>
    </source>
</evidence>
<dbReference type="PROSITE" id="PS01315">
    <property type="entry name" value="CDS"/>
    <property type="match status" value="1"/>
</dbReference>
<feature type="transmembrane region" description="Helical" evidence="20">
    <location>
        <begin position="141"/>
        <end position="157"/>
    </location>
</feature>
<dbReference type="EC" id="2.7.7.41" evidence="6 18"/>
<feature type="transmembrane region" description="Helical" evidence="20">
    <location>
        <begin position="90"/>
        <end position="109"/>
    </location>
</feature>
<keyword evidence="11 18" id="KW-0812">Transmembrane</keyword>
<keyword evidence="8" id="KW-1003">Cell membrane</keyword>
<dbReference type="Pfam" id="PF01148">
    <property type="entry name" value="CTP_transf_1"/>
    <property type="match status" value="1"/>
</dbReference>
<evidence type="ECO:0000256" key="2">
    <source>
        <dbReference type="ARBA" id="ARBA00004651"/>
    </source>
</evidence>
<dbReference type="KEGG" id="lse:F1C12_04575"/>
<dbReference type="PANTHER" id="PTHR46382:SF1">
    <property type="entry name" value="PHOSPHATIDATE CYTIDYLYLTRANSFERASE"/>
    <property type="match status" value="1"/>
</dbReference>
<evidence type="ECO:0000256" key="13">
    <source>
        <dbReference type="ARBA" id="ARBA00022989"/>
    </source>
</evidence>
<evidence type="ECO:0000256" key="7">
    <source>
        <dbReference type="ARBA" id="ARBA00019373"/>
    </source>
</evidence>
<evidence type="ECO:0000256" key="9">
    <source>
        <dbReference type="ARBA" id="ARBA00022516"/>
    </source>
</evidence>
<evidence type="ECO:0000256" key="3">
    <source>
        <dbReference type="ARBA" id="ARBA00005119"/>
    </source>
</evidence>
<dbReference type="RefSeq" id="WP_185277639.1">
    <property type="nucleotide sequence ID" value="NZ_CP043641.1"/>
</dbReference>
<comment type="pathway">
    <text evidence="4">Lipid metabolism.</text>
</comment>
<evidence type="ECO:0000256" key="11">
    <source>
        <dbReference type="ARBA" id="ARBA00022692"/>
    </source>
</evidence>
<evidence type="ECO:0000256" key="10">
    <source>
        <dbReference type="ARBA" id="ARBA00022679"/>
    </source>
</evidence>
<evidence type="ECO:0000313" key="21">
    <source>
        <dbReference type="EMBL" id="QNE34473.1"/>
    </source>
</evidence>
<evidence type="ECO:0000256" key="6">
    <source>
        <dbReference type="ARBA" id="ARBA00012487"/>
    </source>
</evidence>
<comment type="subcellular location">
    <subcellularLocation>
        <location evidence="2">Cell membrane</location>
        <topology evidence="2">Multi-pass membrane protein</topology>
    </subcellularLocation>
</comment>